<evidence type="ECO:0000313" key="3">
    <source>
        <dbReference type="Proteomes" id="UP000032180"/>
    </source>
</evidence>
<keyword evidence="3" id="KW-1185">Reference proteome</keyword>
<reference evidence="2 3" key="1">
    <citation type="submission" date="2012-08" db="EMBL/GenBank/DDBJ databases">
        <title>Oryza genome evolution.</title>
        <authorList>
            <person name="Wing R.A."/>
        </authorList>
    </citation>
    <scope>NUCLEOTIDE SEQUENCE</scope>
</reference>
<accession>A0A0D9VHP2</accession>
<dbReference type="EnsemblPlants" id="LPERR02G18100.1">
    <property type="protein sequence ID" value="LPERR02G18100.1"/>
    <property type="gene ID" value="LPERR02G18100"/>
</dbReference>
<protein>
    <submittedName>
        <fullName evidence="2">Uncharacterized protein</fullName>
    </submittedName>
</protein>
<dbReference type="AlphaFoldDB" id="A0A0D9VHP2"/>
<proteinExistence type="predicted"/>
<name>A0A0D9VHP2_9ORYZ</name>
<sequence length="63" mass="6487">MASKGGGYPGRGGGGYPGRDGGGGGGYCRYGCCGRGYYRGCRCCATADEVPEPMYRPEGEVHN</sequence>
<reference evidence="3" key="2">
    <citation type="submission" date="2013-12" db="EMBL/GenBank/DDBJ databases">
        <authorList>
            <person name="Yu Y."/>
            <person name="Lee S."/>
            <person name="de Baynast K."/>
            <person name="Wissotski M."/>
            <person name="Liu L."/>
            <person name="Talag J."/>
            <person name="Goicoechea J."/>
            <person name="Angelova A."/>
            <person name="Jetty R."/>
            <person name="Kudrna D."/>
            <person name="Golser W."/>
            <person name="Rivera L."/>
            <person name="Zhang J."/>
            <person name="Wing R."/>
        </authorList>
    </citation>
    <scope>NUCLEOTIDE SEQUENCE</scope>
</reference>
<feature type="region of interest" description="Disordered" evidence="1">
    <location>
        <begin position="1"/>
        <end position="23"/>
    </location>
</feature>
<reference evidence="2" key="3">
    <citation type="submission" date="2015-04" db="UniProtKB">
        <authorList>
            <consortium name="EnsemblPlants"/>
        </authorList>
    </citation>
    <scope>IDENTIFICATION</scope>
</reference>
<dbReference type="Proteomes" id="UP000032180">
    <property type="component" value="Chromosome 2"/>
</dbReference>
<dbReference type="STRING" id="77586.A0A0D9VHP2"/>
<organism evidence="2 3">
    <name type="scientific">Leersia perrieri</name>
    <dbReference type="NCBI Taxonomy" id="77586"/>
    <lineage>
        <taxon>Eukaryota</taxon>
        <taxon>Viridiplantae</taxon>
        <taxon>Streptophyta</taxon>
        <taxon>Embryophyta</taxon>
        <taxon>Tracheophyta</taxon>
        <taxon>Spermatophyta</taxon>
        <taxon>Magnoliopsida</taxon>
        <taxon>Liliopsida</taxon>
        <taxon>Poales</taxon>
        <taxon>Poaceae</taxon>
        <taxon>BOP clade</taxon>
        <taxon>Oryzoideae</taxon>
        <taxon>Oryzeae</taxon>
        <taxon>Oryzinae</taxon>
        <taxon>Leersia</taxon>
    </lineage>
</organism>
<dbReference type="Gramene" id="LPERR02G18100.1">
    <property type="protein sequence ID" value="LPERR02G18100.1"/>
    <property type="gene ID" value="LPERR02G18100"/>
</dbReference>
<dbReference type="eggNOG" id="ENOG502S5AC">
    <property type="taxonomic scope" value="Eukaryota"/>
</dbReference>
<dbReference type="HOGENOM" id="CLU_2888999_0_0_1"/>
<evidence type="ECO:0000256" key="1">
    <source>
        <dbReference type="SAM" id="MobiDB-lite"/>
    </source>
</evidence>
<evidence type="ECO:0000313" key="2">
    <source>
        <dbReference type="EnsemblPlants" id="LPERR02G18100.1"/>
    </source>
</evidence>